<dbReference type="Proteomes" id="UP000541444">
    <property type="component" value="Unassembled WGS sequence"/>
</dbReference>
<dbReference type="AlphaFoldDB" id="A0A7J7MSJ9"/>
<dbReference type="SUPFAM" id="SSF56112">
    <property type="entry name" value="Protein kinase-like (PK-like)"/>
    <property type="match status" value="1"/>
</dbReference>
<evidence type="ECO:0000259" key="1">
    <source>
        <dbReference type="PROSITE" id="PS50011"/>
    </source>
</evidence>
<evidence type="ECO:0000313" key="3">
    <source>
        <dbReference type="Proteomes" id="UP000541444"/>
    </source>
</evidence>
<comment type="caution">
    <text evidence="2">The sequence shown here is derived from an EMBL/GenBank/DDBJ whole genome shotgun (WGS) entry which is preliminary data.</text>
</comment>
<dbReference type="PANTHER" id="PTHR23257:SF761">
    <property type="entry name" value="PROTEIN KINASE ATN1"/>
    <property type="match status" value="1"/>
</dbReference>
<feature type="domain" description="Protein kinase" evidence="1">
    <location>
        <begin position="1"/>
        <end position="221"/>
    </location>
</feature>
<evidence type="ECO:0000313" key="2">
    <source>
        <dbReference type="EMBL" id="KAF6157824.1"/>
    </source>
</evidence>
<organism evidence="2 3">
    <name type="scientific">Kingdonia uniflora</name>
    <dbReference type="NCBI Taxonomy" id="39325"/>
    <lineage>
        <taxon>Eukaryota</taxon>
        <taxon>Viridiplantae</taxon>
        <taxon>Streptophyta</taxon>
        <taxon>Embryophyta</taxon>
        <taxon>Tracheophyta</taxon>
        <taxon>Spermatophyta</taxon>
        <taxon>Magnoliopsida</taxon>
        <taxon>Ranunculales</taxon>
        <taxon>Circaeasteraceae</taxon>
        <taxon>Kingdonia</taxon>
    </lineage>
</organism>
<dbReference type="EMBL" id="JACGCM010001254">
    <property type="protein sequence ID" value="KAF6157824.1"/>
    <property type="molecule type" value="Genomic_DNA"/>
</dbReference>
<reference evidence="2 3" key="1">
    <citation type="journal article" date="2020" name="IScience">
        <title>Genome Sequencing of the Endangered Kingdonia uniflora (Circaeasteraceae, Ranunculales) Reveals Potential Mechanisms of Evolutionary Specialization.</title>
        <authorList>
            <person name="Sun Y."/>
            <person name="Deng T."/>
            <person name="Zhang A."/>
            <person name="Moore M.J."/>
            <person name="Landis J.B."/>
            <person name="Lin N."/>
            <person name="Zhang H."/>
            <person name="Zhang X."/>
            <person name="Huang J."/>
            <person name="Zhang X."/>
            <person name="Sun H."/>
            <person name="Wang H."/>
        </authorList>
    </citation>
    <scope>NUCLEOTIDE SEQUENCE [LARGE SCALE GENOMIC DNA]</scope>
    <source>
        <strain evidence="2">TB1705</strain>
        <tissue evidence="2">Leaf</tissue>
    </source>
</reference>
<dbReference type="GO" id="GO:0005524">
    <property type="term" value="F:ATP binding"/>
    <property type="evidence" value="ECO:0007669"/>
    <property type="project" value="InterPro"/>
</dbReference>
<dbReference type="InterPro" id="IPR050167">
    <property type="entry name" value="Ser_Thr_protein_kinase"/>
</dbReference>
<gene>
    <name evidence="2" type="ORF">GIB67_038950</name>
</gene>
<name>A0A7J7MSJ9_9MAGN</name>
<dbReference type="Gene3D" id="1.10.510.10">
    <property type="entry name" value="Transferase(Phosphotransferase) domain 1"/>
    <property type="match status" value="2"/>
</dbReference>
<dbReference type="GO" id="GO:0007165">
    <property type="term" value="P:signal transduction"/>
    <property type="evidence" value="ECO:0007669"/>
    <property type="project" value="TreeGrafter"/>
</dbReference>
<dbReference type="PANTHER" id="PTHR23257">
    <property type="entry name" value="SERINE-THREONINE PROTEIN KINASE"/>
    <property type="match status" value="1"/>
</dbReference>
<dbReference type="GO" id="GO:0004672">
    <property type="term" value="F:protein kinase activity"/>
    <property type="evidence" value="ECO:0007669"/>
    <property type="project" value="InterPro"/>
</dbReference>
<dbReference type="Pfam" id="PF00069">
    <property type="entry name" value="Pkinase"/>
    <property type="match status" value="1"/>
</dbReference>
<dbReference type="GO" id="GO:0005737">
    <property type="term" value="C:cytoplasm"/>
    <property type="evidence" value="ECO:0007669"/>
    <property type="project" value="TreeGrafter"/>
</dbReference>
<protein>
    <recommendedName>
        <fullName evidence="1">Protein kinase domain-containing protein</fullName>
    </recommendedName>
</protein>
<accession>A0A7J7MSJ9</accession>
<sequence length="340" mass="38571">MVIVTELLLGGTLRKYLMNLRPRCLDTRVAIGYALDIARAMECLHSHGIIHRDLKPVIFYLSWREGENTEDCISFFRELDLDRRPQDGETYRFGLAREESLKEMMTAETGTYRWMAPELYSTVTLRHGEKKHYNLKVDAYSFSIVLWELFHNKQPFQGMSNLQAAYAAAFKNERPSAEELPEDLALIVTSCWNEDPNARPDFGQIIKMLLHYLSTLSQPVFPPHMSASKNAVFLPDSPGLKGGDYNMDSKSEEEMPFPKIITKEIPMGTEMVRTEKKEEPVAAPVMPMPVRQTSAAKTTCLCSPTTHAGSFVAGFTDHRTLSNALKASTLSLILIHQWHL</sequence>
<keyword evidence="3" id="KW-1185">Reference proteome</keyword>
<dbReference type="InterPro" id="IPR000719">
    <property type="entry name" value="Prot_kinase_dom"/>
</dbReference>
<dbReference type="PROSITE" id="PS50011">
    <property type="entry name" value="PROTEIN_KINASE_DOM"/>
    <property type="match status" value="1"/>
</dbReference>
<dbReference type="InterPro" id="IPR011009">
    <property type="entry name" value="Kinase-like_dom_sf"/>
</dbReference>
<dbReference type="OrthoDB" id="4062651at2759"/>
<proteinExistence type="predicted"/>